<evidence type="ECO:0000313" key="25">
    <source>
        <dbReference type="EMBL" id="ANC67159.1"/>
    </source>
</evidence>
<dbReference type="EMBL" id="KU551315">
    <property type="protein sequence ID" value="ANC65935.1"/>
    <property type="molecule type" value="Genomic_DNA"/>
</dbReference>
<evidence type="ECO:0000313" key="19">
    <source>
        <dbReference type="EMBL" id="ANC66751.1"/>
    </source>
</evidence>
<dbReference type="EMBL" id="KU551329">
    <property type="protein sequence ID" value="ANC66819.1"/>
    <property type="molecule type" value="Genomic_DNA"/>
</dbReference>
<evidence type="ECO:0000313" key="14">
    <source>
        <dbReference type="EMBL" id="ANC66411.1"/>
    </source>
</evidence>
<evidence type="ECO:0000313" key="10">
    <source>
        <dbReference type="EMBL" id="ANC66139.1"/>
    </source>
</evidence>
<dbReference type="EMBL" id="KU551311">
    <property type="protein sequence ID" value="ANC65663.1"/>
    <property type="molecule type" value="Genomic_DNA"/>
</dbReference>
<dbReference type="EMBL" id="KU551337">
    <property type="protein sequence ID" value="ANC67363.1"/>
    <property type="molecule type" value="Genomic_DNA"/>
</dbReference>
<evidence type="ECO:0000313" key="11">
    <source>
        <dbReference type="EMBL" id="ANC66207.1"/>
    </source>
</evidence>
<proteinExistence type="predicted"/>
<dbReference type="EMBL" id="KU551320">
    <property type="protein sequence ID" value="ANC66207.1"/>
    <property type="molecule type" value="Genomic_DNA"/>
</dbReference>
<dbReference type="EMBL" id="KU551330">
    <property type="protein sequence ID" value="ANC66887.1"/>
    <property type="molecule type" value="Genomic_DNA"/>
</dbReference>
<evidence type="ECO:0000313" key="6">
    <source>
        <dbReference type="EMBL" id="ANC65867.1"/>
    </source>
</evidence>
<dbReference type="EMBL" id="KU551340">
    <property type="protein sequence ID" value="ANC67566.1"/>
    <property type="molecule type" value="Genomic_DNA"/>
</dbReference>
<evidence type="ECO:0000313" key="9">
    <source>
        <dbReference type="EMBL" id="ANC66071.1"/>
    </source>
</evidence>
<evidence type="ECO:0000313" key="17">
    <source>
        <dbReference type="EMBL" id="ANC66615.1"/>
    </source>
</evidence>
<evidence type="ECO:0000313" key="13">
    <source>
        <dbReference type="EMBL" id="ANC66343.1"/>
    </source>
</evidence>
<dbReference type="EMBL" id="KU551339">
    <property type="protein sequence ID" value="ANC67499.1"/>
    <property type="molecule type" value="Genomic_DNA"/>
</dbReference>
<evidence type="ECO:0000313" key="7">
    <source>
        <dbReference type="EMBL" id="ANC65935.1"/>
    </source>
</evidence>
<reference evidence="16" key="1">
    <citation type="journal article" date="2016" name="Front. Microbiol.">
        <title>ICEApl1, an Integrative Conjugative Element Related to ICEHin1056, Identified in the Pig Pathogen Actinobacillus pleuropneumoniae.</title>
        <authorList>
            <person name="Bosse J.T."/>
            <person name="Li Y."/>
            <person name="Fernandez Crespo R."/>
            <person name="Chaudhuri R.R."/>
            <person name="Rogers J."/>
            <person name="Holden M.T."/>
            <person name="Maskell D.J."/>
            <person name="Tucker A.W."/>
            <person name="Wren B.W."/>
            <person name="Rycroft A.N."/>
            <person name="Langford P.R."/>
            <person name="Consortium T.B."/>
        </authorList>
    </citation>
    <scope>NUCLEOTIDE SEQUENCE</scope>
    <source>
        <strain evidence="1">MIDG2427</strain>
        <strain evidence="2">MIDG2648</strain>
        <strain evidence="3">MIDG2652</strain>
        <strain evidence="4">MIDG2654</strain>
        <strain evidence="5">MIDG2657</strain>
        <strain evidence="6">MIDG2663</strain>
        <strain evidence="7">MIDG2664</strain>
        <strain evidence="8">MIDG3200</strain>
        <strain evidence="9">MIDG3201</strain>
        <strain evidence="10">MIDG3221</strain>
        <strain evidence="11">MIDG3229</strain>
        <strain evidence="12">MIDG3232</strain>
        <strain evidence="13">MIDG3339</strain>
        <strain evidence="14">MIDG3344</strain>
        <strain evidence="15">MIDG3346</strain>
        <strain evidence="16">MIDG3349</strain>
        <strain evidence="17">MIDG3357</strain>
        <strain evidence="18">MIDG3368</strain>
        <strain evidence="19">MIDG3370</strain>
        <strain evidence="20">MIDG3371</strain>
        <strain evidence="21">MIDG3372</strain>
        <strain evidence="22">MIDG3378</strain>
        <strain evidence="23">MIDG3381</strain>
        <strain evidence="24">MIDG3386</strain>
        <strain evidence="25">MIDG3388</strain>
        <strain evidence="26">MIDG3389</strain>
        <strain evidence="27">MIDG3395</strain>
        <strain evidence="28">MIDG3401</strain>
        <strain evidence="29">MIDG3409</strain>
        <strain evidence="30">MIDG3458</strain>
        <strain evidence="31">MIDG3469</strain>
    </source>
</reference>
<dbReference type="EMBL" id="KU551335">
    <property type="protein sequence ID" value="ANC67227.1"/>
    <property type="molecule type" value="Genomic_DNA"/>
</dbReference>
<dbReference type="EMBL" id="KU551313">
    <property type="protein sequence ID" value="ANC65799.1"/>
    <property type="molecule type" value="Genomic_DNA"/>
</dbReference>
<dbReference type="EMBL" id="KU551325">
    <property type="protein sequence ID" value="ANC66547.1"/>
    <property type="molecule type" value="Genomic_DNA"/>
</dbReference>
<dbReference type="EMBL" id="KU551309">
    <property type="protein sequence ID" value="ANC65534.1"/>
    <property type="molecule type" value="Genomic_DNA"/>
</dbReference>
<evidence type="ECO:0000313" key="23">
    <source>
        <dbReference type="EMBL" id="ANC67023.1"/>
    </source>
</evidence>
<dbReference type="EMBL" id="KU551323">
    <property type="protein sequence ID" value="ANC66411.1"/>
    <property type="molecule type" value="Genomic_DNA"/>
</dbReference>
<dbReference type="EMBL" id="KU551338">
    <property type="protein sequence ID" value="ANC67431.1"/>
    <property type="molecule type" value="Genomic_DNA"/>
</dbReference>
<dbReference type="EMBL" id="KU551321">
    <property type="protein sequence ID" value="ANC66275.1"/>
    <property type="molecule type" value="Genomic_DNA"/>
</dbReference>
<evidence type="ECO:0000313" key="15">
    <source>
        <dbReference type="EMBL" id="ANC66479.1"/>
    </source>
</evidence>
<evidence type="ECO:0000313" key="8">
    <source>
        <dbReference type="EMBL" id="ANC66003.1"/>
    </source>
</evidence>
<evidence type="ECO:0000313" key="28">
    <source>
        <dbReference type="EMBL" id="ANC67363.1"/>
    </source>
</evidence>
<dbReference type="EMBL" id="KU551336">
    <property type="protein sequence ID" value="ANC67295.1"/>
    <property type="molecule type" value="Genomic_DNA"/>
</dbReference>
<dbReference type="EMBL" id="KU551314">
    <property type="protein sequence ID" value="ANC65867.1"/>
    <property type="molecule type" value="Genomic_DNA"/>
</dbReference>
<dbReference type="Pfam" id="PF22162">
    <property type="entry name" value="PFIN"/>
    <property type="match status" value="1"/>
</dbReference>
<evidence type="ECO:0000313" key="31">
    <source>
        <dbReference type="EMBL" id="ANC67566.1"/>
    </source>
</evidence>
<dbReference type="EMBL" id="KU551333">
    <property type="protein sequence ID" value="ANC67091.1"/>
    <property type="molecule type" value="Genomic_DNA"/>
</dbReference>
<evidence type="ECO:0000313" key="5">
    <source>
        <dbReference type="EMBL" id="ANC65799.1"/>
    </source>
</evidence>
<dbReference type="EMBL" id="KU551328">
    <property type="protein sequence ID" value="ANC66751.1"/>
    <property type="molecule type" value="Genomic_DNA"/>
</dbReference>
<accession>A0A1B0WRI7</accession>
<evidence type="ECO:0000313" key="22">
    <source>
        <dbReference type="EMBL" id="ANC66955.1"/>
    </source>
</evidence>
<evidence type="ECO:0000313" key="4">
    <source>
        <dbReference type="EMBL" id="ANC65731.1"/>
    </source>
</evidence>
<sequence>MIKLTPSSIGVMVDTLRYSGRDKYIIFRMKTREQKVVYMRYPQHIENMANQENMIVIVDAQKFLPLWQRSPYEVDKNTCAGDESTWRKDYKFHHAENGFANSIDSPVPLADVNVHIKDGEISCSLNDGMTRTLWLLANGVKEFPILIRNHKEKAKILSKYASPLSSLHFEPLNLYFAITGEKYPL</sequence>
<protein>
    <submittedName>
        <fullName evidence="16">Uncharacterized protein</fullName>
    </submittedName>
</protein>
<dbReference type="EMBL" id="KU551322">
    <property type="protein sequence ID" value="ANC66343.1"/>
    <property type="molecule type" value="Genomic_DNA"/>
</dbReference>
<dbReference type="InterPro" id="IPR054044">
    <property type="entry name" value="PFIN"/>
</dbReference>
<dbReference type="AlphaFoldDB" id="A0A1B0WRI7"/>
<dbReference type="EMBL" id="KU551324">
    <property type="protein sequence ID" value="ANC66479.1"/>
    <property type="molecule type" value="Genomic_DNA"/>
</dbReference>
<dbReference type="EMBL" id="KU551317">
    <property type="protein sequence ID" value="ANC66071.1"/>
    <property type="molecule type" value="Genomic_DNA"/>
</dbReference>
<dbReference type="EMBL" id="KU551331">
    <property type="protein sequence ID" value="ANC66955.1"/>
    <property type="molecule type" value="Genomic_DNA"/>
</dbReference>
<evidence type="ECO:0000313" key="16">
    <source>
        <dbReference type="EMBL" id="ANC66547.1"/>
    </source>
</evidence>
<evidence type="ECO:0000313" key="29">
    <source>
        <dbReference type="EMBL" id="ANC67431.1"/>
    </source>
</evidence>
<dbReference type="EMBL" id="KU551326">
    <property type="protein sequence ID" value="ANC66615.1"/>
    <property type="molecule type" value="Genomic_DNA"/>
</dbReference>
<dbReference type="EMBL" id="KU551318">
    <property type="protein sequence ID" value="ANC66139.1"/>
    <property type="molecule type" value="Genomic_DNA"/>
</dbReference>
<evidence type="ECO:0000313" key="26">
    <source>
        <dbReference type="EMBL" id="ANC67227.1"/>
    </source>
</evidence>
<dbReference type="EMBL" id="KU551312">
    <property type="protein sequence ID" value="ANC65731.1"/>
    <property type="molecule type" value="Genomic_DNA"/>
</dbReference>
<evidence type="ECO:0000313" key="3">
    <source>
        <dbReference type="EMBL" id="ANC65663.1"/>
    </source>
</evidence>
<evidence type="ECO:0000313" key="12">
    <source>
        <dbReference type="EMBL" id="ANC66275.1"/>
    </source>
</evidence>
<dbReference type="EMBL" id="KU551334">
    <property type="protein sequence ID" value="ANC67159.1"/>
    <property type="molecule type" value="Genomic_DNA"/>
</dbReference>
<dbReference type="CDD" id="cd16389">
    <property type="entry name" value="FIN"/>
    <property type="match status" value="1"/>
</dbReference>
<dbReference type="EMBL" id="KU551310">
    <property type="protein sequence ID" value="ANC65602.1"/>
    <property type="molecule type" value="Genomic_DNA"/>
</dbReference>
<evidence type="ECO:0000313" key="18">
    <source>
        <dbReference type="EMBL" id="ANC66683.1"/>
    </source>
</evidence>
<evidence type="ECO:0000313" key="20">
    <source>
        <dbReference type="EMBL" id="ANC66819.1"/>
    </source>
</evidence>
<evidence type="ECO:0000313" key="1">
    <source>
        <dbReference type="EMBL" id="ANC65534.1"/>
    </source>
</evidence>
<evidence type="ECO:0000313" key="24">
    <source>
        <dbReference type="EMBL" id="ANC67091.1"/>
    </source>
</evidence>
<gene>
    <name evidence="16" type="ORF">ICEApl1.10</name>
</gene>
<evidence type="ECO:0000313" key="2">
    <source>
        <dbReference type="EMBL" id="ANC65602.1"/>
    </source>
</evidence>
<dbReference type="InterPro" id="IPR035615">
    <property type="entry name" value="FiwA/Osa"/>
</dbReference>
<evidence type="ECO:0000313" key="30">
    <source>
        <dbReference type="EMBL" id="ANC67499.1"/>
    </source>
</evidence>
<evidence type="ECO:0000313" key="27">
    <source>
        <dbReference type="EMBL" id="ANC67295.1"/>
    </source>
</evidence>
<dbReference type="EMBL" id="KU551316">
    <property type="protein sequence ID" value="ANC66003.1"/>
    <property type="molecule type" value="Genomic_DNA"/>
</dbReference>
<dbReference type="EMBL" id="KU551327">
    <property type="protein sequence ID" value="ANC66683.1"/>
    <property type="molecule type" value="Genomic_DNA"/>
</dbReference>
<organism evidence="16">
    <name type="scientific">Actinobacillus pleuropneumoniae</name>
    <name type="common">Haemophilus pleuropneumoniae</name>
    <dbReference type="NCBI Taxonomy" id="715"/>
    <lineage>
        <taxon>Bacteria</taxon>
        <taxon>Pseudomonadati</taxon>
        <taxon>Pseudomonadota</taxon>
        <taxon>Gammaproteobacteria</taxon>
        <taxon>Pasteurellales</taxon>
        <taxon>Pasteurellaceae</taxon>
        <taxon>Actinobacillus</taxon>
    </lineage>
</organism>
<name>A0A1B0WRI7_ACTPL</name>
<dbReference type="EMBL" id="KU551332">
    <property type="protein sequence ID" value="ANC67023.1"/>
    <property type="molecule type" value="Genomic_DNA"/>
</dbReference>
<evidence type="ECO:0000313" key="21">
    <source>
        <dbReference type="EMBL" id="ANC66887.1"/>
    </source>
</evidence>